<keyword evidence="4" id="KW-1185">Reference proteome</keyword>
<dbReference type="GO" id="GO:0046872">
    <property type="term" value="F:metal ion binding"/>
    <property type="evidence" value="ECO:0007669"/>
    <property type="project" value="InterPro"/>
</dbReference>
<evidence type="ECO:0000256" key="1">
    <source>
        <dbReference type="PROSITE-ProRule" id="PRU00409"/>
    </source>
</evidence>
<dbReference type="GO" id="GO:0009432">
    <property type="term" value="P:SOS response"/>
    <property type="evidence" value="ECO:0007669"/>
    <property type="project" value="TreeGrafter"/>
</dbReference>
<evidence type="ECO:0000259" key="2">
    <source>
        <dbReference type="PROSITE" id="PS50975"/>
    </source>
</evidence>
<evidence type="ECO:0000313" key="4">
    <source>
        <dbReference type="Proteomes" id="UP000192674"/>
    </source>
</evidence>
<dbReference type="Pfam" id="PF21068">
    <property type="entry name" value="ATPgraspMvdD"/>
    <property type="match status" value="1"/>
</dbReference>
<dbReference type="PANTHER" id="PTHR21621:SF0">
    <property type="entry name" value="BETA-CITRYLGLUTAMATE SYNTHASE B-RELATED"/>
    <property type="match status" value="1"/>
</dbReference>
<accession>A0A1W2G035</accession>
<dbReference type="SUPFAM" id="SSF56059">
    <property type="entry name" value="Glutathione synthetase ATP-binding domain-like"/>
    <property type="match status" value="1"/>
</dbReference>
<dbReference type="RefSeq" id="WP_143447293.1">
    <property type="nucleotide sequence ID" value="NZ_FWXV01000025.1"/>
</dbReference>
<dbReference type="GO" id="GO:0005524">
    <property type="term" value="F:ATP binding"/>
    <property type="evidence" value="ECO:0007669"/>
    <property type="project" value="UniProtKB-UniRule"/>
</dbReference>
<feature type="domain" description="ATP-grasp" evidence="2">
    <location>
        <begin position="135"/>
        <end position="326"/>
    </location>
</feature>
<dbReference type="AlphaFoldDB" id="A0A1W2G035"/>
<dbReference type="InterPro" id="IPR011761">
    <property type="entry name" value="ATP-grasp"/>
</dbReference>
<dbReference type="InterPro" id="IPR048936">
    <property type="entry name" value="MvdD-like_ATPgrasp"/>
</dbReference>
<dbReference type="Proteomes" id="UP000192674">
    <property type="component" value="Unassembled WGS sequence"/>
</dbReference>
<dbReference type="OrthoDB" id="9794735at2"/>
<dbReference type="GO" id="GO:0005737">
    <property type="term" value="C:cytoplasm"/>
    <property type="evidence" value="ECO:0007669"/>
    <property type="project" value="TreeGrafter"/>
</dbReference>
<dbReference type="Gene3D" id="3.30.470.20">
    <property type="entry name" value="ATP-grasp fold, B domain"/>
    <property type="match status" value="1"/>
</dbReference>
<protein>
    <recommendedName>
        <fullName evidence="2">ATP-grasp domain-containing protein</fullName>
    </recommendedName>
</protein>
<gene>
    <name evidence="3" type="ORF">SAMN05661093_11090</name>
</gene>
<organism evidence="3 4">
    <name type="scientific">Kibdelosporangium aridum</name>
    <dbReference type="NCBI Taxonomy" id="2030"/>
    <lineage>
        <taxon>Bacteria</taxon>
        <taxon>Bacillati</taxon>
        <taxon>Actinomycetota</taxon>
        <taxon>Actinomycetes</taxon>
        <taxon>Pseudonocardiales</taxon>
        <taxon>Pseudonocardiaceae</taxon>
        <taxon>Kibdelosporangium</taxon>
    </lineage>
</organism>
<sequence>MKTVLVLTNSYDDCHVEAVRKHLIEMGHSLVRLDTDSIIRGDDQFLWDYRSRRKLLVKSNETIQLDKVNSVWFRKPFGFTSTFGFAESIRDPVQRAALQKEVQDVINSVCITLDDRTWLNRPQEMFRARLKPYQLEIAHKVGLLVPDTIITNDPRCALEFCSLGATVFKPIAEPHLEYGDGSYDVDTTLITEQHIDRIDLIRSQPTLLQRYIQKSHELRVTCVGDELFIAKQTLNEASHSDSSVVDWRALQFNGGSSYTAGVLPSEVAAKIRSLLRELDLAFAAIDLAVDRDGNHYFLEVNPNGQWLGYTDEIGLPAAASVAKFLVQE</sequence>
<proteinExistence type="predicted"/>
<dbReference type="PROSITE" id="PS50975">
    <property type="entry name" value="ATP_GRASP"/>
    <property type="match status" value="1"/>
</dbReference>
<keyword evidence="1" id="KW-0067">ATP-binding</keyword>
<evidence type="ECO:0000313" key="3">
    <source>
        <dbReference type="EMBL" id="SMD27483.1"/>
    </source>
</evidence>
<keyword evidence="1" id="KW-0547">Nucleotide-binding</keyword>
<dbReference type="PANTHER" id="PTHR21621">
    <property type="entry name" value="RIBOSOMAL PROTEIN S6 MODIFICATION PROTEIN"/>
    <property type="match status" value="1"/>
</dbReference>
<dbReference type="EMBL" id="FWXV01000025">
    <property type="protein sequence ID" value="SMD27483.1"/>
    <property type="molecule type" value="Genomic_DNA"/>
</dbReference>
<name>A0A1W2G035_KIBAR</name>
<reference evidence="3 4" key="1">
    <citation type="submission" date="2017-04" db="EMBL/GenBank/DDBJ databases">
        <authorList>
            <person name="Afonso C.L."/>
            <person name="Miller P.J."/>
            <person name="Scott M.A."/>
            <person name="Spackman E."/>
            <person name="Goraichik I."/>
            <person name="Dimitrov K.M."/>
            <person name="Suarez D.L."/>
            <person name="Swayne D.E."/>
        </authorList>
    </citation>
    <scope>NUCLEOTIDE SEQUENCE [LARGE SCALE GENOMIC DNA]</scope>
    <source>
        <strain evidence="3 4">DSM 43828</strain>
    </source>
</reference>
<dbReference type="GO" id="GO:0018169">
    <property type="term" value="F:ribosomal S6-glutamic acid ligase activity"/>
    <property type="evidence" value="ECO:0007669"/>
    <property type="project" value="TreeGrafter"/>
</dbReference>